<dbReference type="InterPro" id="IPR013154">
    <property type="entry name" value="ADH-like_N"/>
</dbReference>
<dbReference type="EMBL" id="CP030862">
    <property type="protein sequence ID" value="AXE22633.1"/>
    <property type="molecule type" value="Genomic_DNA"/>
</dbReference>
<dbReference type="Gene3D" id="3.90.180.10">
    <property type="entry name" value="Medium-chain alcohol dehydrogenases, catalytic domain"/>
    <property type="match status" value="1"/>
</dbReference>
<dbReference type="PANTHER" id="PTHR44013">
    <property type="entry name" value="ZINC-TYPE ALCOHOL DEHYDROGENASE-LIKE PROTEIN C16A3.02C"/>
    <property type="match status" value="1"/>
</dbReference>
<dbReference type="SUPFAM" id="SSF51735">
    <property type="entry name" value="NAD(P)-binding Rossmann-fold domains"/>
    <property type="match status" value="1"/>
</dbReference>
<dbReference type="OrthoDB" id="3727682at2"/>
<dbReference type="AlphaFoldDB" id="A0A344TVG2"/>
<organism evidence="2 3">
    <name type="scientific">Streptomyces globosus</name>
    <dbReference type="NCBI Taxonomy" id="68209"/>
    <lineage>
        <taxon>Bacteria</taxon>
        <taxon>Bacillati</taxon>
        <taxon>Actinomycetota</taxon>
        <taxon>Actinomycetes</taxon>
        <taxon>Kitasatosporales</taxon>
        <taxon>Streptomycetaceae</taxon>
        <taxon>Streptomyces</taxon>
    </lineage>
</organism>
<dbReference type="Pfam" id="PF08240">
    <property type="entry name" value="ADH_N"/>
    <property type="match status" value="1"/>
</dbReference>
<dbReference type="SUPFAM" id="SSF50129">
    <property type="entry name" value="GroES-like"/>
    <property type="match status" value="1"/>
</dbReference>
<name>A0A344TVG2_9ACTN</name>
<dbReference type="GO" id="GO:0008270">
    <property type="term" value="F:zinc ion binding"/>
    <property type="evidence" value="ECO:0007669"/>
    <property type="project" value="InterPro"/>
</dbReference>
<dbReference type="InterPro" id="IPR002364">
    <property type="entry name" value="Quin_OxRdtase/zeta-crystal_CS"/>
</dbReference>
<gene>
    <name evidence="2" type="ORF">C0216_03510</name>
</gene>
<dbReference type="InterPro" id="IPR052733">
    <property type="entry name" value="Chloroplast_QOR"/>
</dbReference>
<keyword evidence="3" id="KW-1185">Reference proteome</keyword>
<dbReference type="Proteomes" id="UP000252004">
    <property type="component" value="Chromosome"/>
</dbReference>
<accession>A0A344TVG2</accession>
<dbReference type="SMART" id="SM00829">
    <property type="entry name" value="PKS_ER"/>
    <property type="match status" value="1"/>
</dbReference>
<dbReference type="InterPro" id="IPR020843">
    <property type="entry name" value="ER"/>
</dbReference>
<feature type="domain" description="Enoyl reductase (ER)" evidence="1">
    <location>
        <begin position="10"/>
        <end position="319"/>
    </location>
</feature>
<reference evidence="2 3" key="1">
    <citation type="submission" date="2018-01" db="EMBL/GenBank/DDBJ databases">
        <title>Draft genome Sequence of streptomyces globosus LZH-48.</title>
        <authorList>
            <person name="Ran K."/>
            <person name="Li Z."/>
            <person name="Wei S."/>
            <person name="Dong R."/>
        </authorList>
    </citation>
    <scope>NUCLEOTIDE SEQUENCE [LARGE SCALE GENOMIC DNA]</scope>
    <source>
        <strain evidence="2 3">LZH-48</strain>
    </source>
</reference>
<dbReference type="GO" id="GO:0016491">
    <property type="term" value="F:oxidoreductase activity"/>
    <property type="evidence" value="ECO:0007669"/>
    <property type="project" value="InterPro"/>
</dbReference>
<sequence>MKAVVQEGYGPPEVLRLAEVPRPSPGKGEVLLRVRAAGVDRGIWHLMAGLPYVVRPVLGLRRPRNPAVGQDVAGTVEDAGPGVTAFAPGDEVWGVASGSFAEYAVARADRICRKPARLGFEEAGVLAVSGLTALQGLRDAGRVRPGQHVLVVGASGGVGTYAVQVAKALGAEVTGVCSTAKADLVRAVGADHVVDYTRTDFAAAGRRYDVVLDIGGSSRLSRLRAVLAPRGTLVIAGGEDAGDWLGLRRQFAALALAPFVRQRLAVFVAKTRRADLEALADLVEAGRLTPVVGARFALADVPEALRLLAAGGVRGKAAVVVGEEGRA</sequence>
<evidence type="ECO:0000313" key="2">
    <source>
        <dbReference type="EMBL" id="AXE22633.1"/>
    </source>
</evidence>
<proteinExistence type="predicted"/>
<dbReference type="KEGG" id="sgz:C0216_03510"/>
<dbReference type="PANTHER" id="PTHR44013:SF1">
    <property type="entry name" value="ZINC-TYPE ALCOHOL DEHYDROGENASE-LIKE PROTEIN C16A3.02C"/>
    <property type="match status" value="1"/>
</dbReference>
<evidence type="ECO:0000259" key="1">
    <source>
        <dbReference type="SMART" id="SM00829"/>
    </source>
</evidence>
<dbReference type="Gene3D" id="3.40.50.720">
    <property type="entry name" value="NAD(P)-binding Rossmann-like Domain"/>
    <property type="match status" value="1"/>
</dbReference>
<evidence type="ECO:0000313" key="3">
    <source>
        <dbReference type="Proteomes" id="UP000252004"/>
    </source>
</evidence>
<dbReference type="CDD" id="cd08267">
    <property type="entry name" value="MDR1"/>
    <property type="match status" value="1"/>
</dbReference>
<dbReference type="InterPro" id="IPR036291">
    <property type="entry name" value="NAD(P)-bd_dom_sf"/>
</dbReference>
<dbReference type="PROSITE" id="PS01162">
    <property type="entry name" value="QOR_ZETA_CRYSTAL"/>
    <property type="match status" value="1"/>
</dbReference>
<dbReference type="InterPro" id="IPR011032">
    <property type="entry name" value="GroES-like_sf"/>
</dbReference>
<protein>
    <submittedName>
        <fullName evidence="2">NAD(P)-dependent alcohol dehydrogenase</fullName>
    </submittedName>
</protein>
<dbReference type="Pfam" id="PF13602">
    <property type="entry name" value="ADH_zinc_N_2"/>
    <property type="match status" value="1"/>
</dbReference>